<name>A0ABS9W7K9_9PROT</name>
<evidence type="ECO:0000256" key="1">
    <source>
        <dbReference type="ARBA" id="ARBA00044777"/>
    </source>
</evidence>
<evidence type="ECO:0000313" key="2">
    <source>
        <dbReference type="EMBL" id="MCI0755283.1"/>
    </source>
</evidence>
<sequence length="258" mass="28825">MSGDAPELRLGAYEGPLDHLLELARGQRVDLLKLSVLELAEQFGAALDAATLDRRIPLQRLGDWVVMAAWLALLKSRLLLPQDSPEAREAEAEIDAFRRQLRNRAFTEAARHWLEARPQLFRHHWPRGAPELLEERAGPRADIVELLRACLKLLQQPPRGEPWRPAPPPLWRLPDALLRLRHLLPVHPDGAPITAFLPPAAMLPVQDRAALASTFLAGLELAREGEAVLDQRAPFAELRLSPAGISRRNRPPQPARPG</sequence>
<dbReference type="PANTHER" id="PTHR33969:SF2">
    <property type="entry name" value="SEGREGATION AND CONDENSATION PROTEIN A"/>
    <property type="match status" value="1"/>
</dbReference>
<dbReference type="RefSeq" id="WP_120009154.1">
    <property type="nucleotide sequence ID" value="NZ_JALBUU010000028.1"/>
</dbReference>
<dbReference type="Proteomes" id="UP001201985">
    <property type="component" value="Unassembled WGS sequence"/>
</dbReference>
<evidence type="ECO:0000313" key="3">
    <source>
        <dbReference type="Proteomes" id="UP001201985"/>
    </source>
</evidence>
<keyword evidence="3" id="KW-1185">Reference proteome</keyword>
<dbReference type="EMBL" id="JALBUU010000028">
    <property type="protein sequence ID" value="MCI0755283.1"/>
    <property type="molecule type" value="Genomic_DNA"/>
</dbReference>
<reference evidence="2 3" key="1">
    <citation type="submission" date="2022-03" db="EMBL/GenBank/DDBJ databases">
        <title>Complete genome analysis of Roseomonas KG 17.1 : a prolific producer of plant growth promoters.</title>
        <authorList>
            <person name="Saadouli I."/>
            <person name="Najjari A."/>
            <person name="Mosbah A."/>
            <person name="Ouzari H.I."/>
        </authorList>
    </citation>
    <scope>NUCLEOTIDE SEQUENCE [LARGE SCALE GENOMIC DNA]</scope>
    <source>
        <strain evidence="2 3">KG17-1</strain>
    </source>
</reference>
<accession>A0ABS9W7K9</accession>
<protein>
    <recommendedName>
        <fullName evidence="1">Segregation and condensation protein A</fullName>
    </recommendedName>
</protein>
<proteinExistence type="predicted"/>
<gene>
    <name evidence="2" type="ORF">MON41_16305</name>
</gene>
<dbReference type="InterPro" id="IPR003768">
    <property type="entry name" value="ScpA"/>
</dbReference>
<dbReference type="PANTHER" id="PTHR33969">
    <property type="entry name" value="SEGREGATION AND CONDENSATION PROTEIN A"/>
    <property type="match status" value="1"/>
</dbReference>
<dbReference type="Gene3D" id="6.10.250.2410">
    <property type="match status" value="1"/>
</dbReference>
<comment type="caution">
    <text evidence="2">The sequence shown here is derived from an EMBL/GenBank/DDBJ whole genome shotgun (WGS) entry which is preliminary data.</text>
</comment>
<organism evidence="2 3">
    <name type="scientific">Teichococcus vastitatis</name>
    <dbReference type="NCBI Taxonomy" id="2307076"/>
    <lineage>
        <taxon>Bacteria</taxon>
        <taxon>Pseudomonadati</taxon>
        <taxon>Pseudomonadota</taxon>
        <taxon>Alphaproteobacteria</taxon>
        <taxon>Acetobacterales</taxon>
        <taxon>Roseomonadaceae</taxon>
        <taxon>Roseomonas</taxon>
    </lineage>
</organism>